<keyword evidence="2" id="KW-0949">S-adenosyl-L-methionine</keyword>
<dbReference type="Pfam" id="PF04055">
    <property type="entry name" value="Radical_SAM"/>
    <property type="match status" value="1"/>
</dbReference>
<evidence type="ECO:0000259" key="6">
    <source>
        <dbReference type="PROSITE" id="PS51918"/>
    </source>
</evidence>
<keyword evidence="4" id="KW-0408">Iron</keyword>
<evidence type="ECO:0000256" key="5">
    <source>
        <dbReference type="ARBA" id="ARBA00023014"/>
    </source>
</evidence>
<dbReference type="PANTHER" id="PTHR11228">
    <property type="entry name" value="RADICAL SAM DOMAIN PROTEIN"/>
    <property type="match status" value="1"/>
</dbReference>
<dbReference type="PANTHER" id="PTHR11228:SF7">
    <property type="entry name" value="PQQA PEPTIDE CYCLASE"/>
    <property type="match status" value="1"/>
</dbReference>
<dbReference type="Proteomes" id="UP001064632">
    <property type="component" value="Chromosome"/>
</dbReference>
<evidence type="ECO:0000256" key="2">
    <source>
        <dbReference type="ARBA" id="ARBA00022691"/>
    </source>
</evidence>
<keyword evidence="5" id="KW-0411">Iron-sulfur</keyword>
<dbReference type="SFLD" id="SFLDG01067">
    <property type="entry name" value="SPASM/twitch_domain_containing"/>
    <property type="match status" value="1"/>
</dbReference>
<dbReference type="RefSeq" id="WP_261697000.1">
    <property type="nucleotide sequence ID" value="NZ_CP104694.1"/>
</dbReference>
<keyword evidence="3" id="KW-0479">Metal-binding</keyword>
<protein>
    <submittedName>
        <fullName evidence="7">Radical SAM protein</fullName>
    </submittedName>
</protein>
<comment type="cofactor">
    <cofactor evidence="1">
        <name>[4Fe-4S] cluster</name>
        <dbReference type="ChEBI" id="CHEBI:49883"/>
    </cofactor>
</comment>
<gene>
    <name evidence="7" type="ORF">N4264_10610</name>
</gene>
<dbReference type="InterPro" id="IPR013785">
    <property type="entry name" value="Aldolase_TIM"/>
</dbReference>
<accession>A0ABY6BJJ2</accession>
<evidence type="ECO:0000256" key="4">
    <source>
        <dbReference type="ARBA" id="ARBA00023004"/>
    </source>
</evidence>
<sequence>MGPTGDTVNVIQIHPTRRCNLRCQHCYSTSGPEVTSELPVEWIEAFLADAAAEGFNAIGLSGGEPLVYRPLPRLLAYARSLGYYTTVTTNGLLLDERHLAAIGPHVSLVAISIDGVPEQHDRMRAMPRAFDRMRARLDLLRKTGLPFGFIFTLTLNNLDELAWVAEFAAGEGAALLQVHPLEQVGRARDYALLPPDDLELAYAFVEVARLQKEYGQRLRIQFDVADRPLIEREPYRAFAIATPDPAISREQPLAALVSPLVLQDDGLVVPVQHGFGRSFAIADLADGRFASQASTWKRQRYPAFLDVARRVWDDLQAAPAHLPFTNWYAAITSASQDRPPPTVDPPSAVLSAA</sequence>
<reference evidence="7" key="1">
    <citation type="submission" date="2022-09" db="EMBL/GenBank/DDBJ databases">
        <title>Tahibacter sp. nov., isolated from a fresh water.</title>
        <authorList>
            <person name="Baek J.H."/>
            <person name="Lee J.K."/>
            <person name="Kim J.M."/>
            <person name="Jeon C.O."/>
        </authorList>
    </citation>
    <scope>NUCLEOTIDE SEQUENCE</scope>
    <source>
        <strain evidence="7">W38</strain>
    </source>
</reference>
<dbReference type="InterPro" id="IPR007197">
    <property type="entry name" value="rSAM"/>
</dbReference>
<dbReference type="Gene3D" id="3.20.20.70">
    <property type="entry name" value="Aldolase class I"/>
    <property type="match status" value="1"/>
</dbReference>
<evidence type="ECO:0000313" key="7">
    <source>
        <dbReference type="EMBL" id="UXI70049.1"/>
    </source>
</evidence>
<evidence type="ECO:0000256" key="1">
    <source>
        <dbReference type="ARBA" id="ARBA00001966"/>
    </source>
</evidence>
<dbReference type="SUPFAM" id="SSF102114">
    <property type="entry name" value="Radical SAM enzymes"/>
    <property type="match status" value="1"/>
</dbReference>
<organism evidence="7 8">
    <name type="scientific">Tahibacter amnicola</name>
    <dbReference type="NCBI Taxonomy" id="2976241"/>
    <lineage>
        <taxon>Bacteria</taxon>
        <taxon>Pseudomonadati</taxon>
        <taxon>Pseudomonadota</taxon>
        <taxon>Gammaproteobacteria</taxon>
        <taxon>Lysobacterales</taxon>
        <taxon>Rhodanobacteraceae</taxon>
        <taxon>Tahibacter</taxon>
    </lineage>
</organism>
<dbReference type="SFLD" id="SFLDS00029">
    <property type="entry name" value="Radical_SAM"/>
    <property type="match status" value="1"/>
</dbReference>
<name>A0ABY6BJJ2_9GAMM</name>
<dbReference type="InterPro" id="IPR058240">
    <property type="entry name" value="rSAM_sf"/>
</dbReference>
<keyword evidence="8" id="KW-1185">Reference proteome</keyword>
<dbReference type="CDD" id="cd01335">
    <property type="entry name" value="Radical_SAM"/>
    <property type="match status" value="1"/>
</dbReference>
<proteinExistence type="predicted"/>
<feature type="domain" description="Radical SAM core" evidence="6">
    <location>
        <begin position="3"/>
        <end position="217"/>
    </location>
</feature>
<evidence type="ECO:0000313" key="8">
    <source>
        <dbReference type="Proteomes" id="UP001064632"/>
    </source>
</evidence>
<dbReference type="EMBL" id="CP104694">
    <property type="protein sequence ID" value="UXI70049.1"/>
    <property type="molecule type" value="Genomic_DNA"/>
</dbReference>
<dbReference type="InterPro" id="IPR050377">
    <property type="entry name" value="Radical_SAM_PqqE_MftC-like"/>
</dbReference>
<evidence type="ECO:0000256" key="3">
    <source>
        <dbReference type="ARBA" id="ARBA00022723"/>
    </source>
</evidence>
<dbReference type="SFLD" id="SFLDG01386">
    <property type="entry name" value="main_SPASM_domain-containing"/>
    <property type="match status" value="1"/>
</dbReference>
<dbReference type="PROSITE" id="PS51918">
    <property type="entry name" value="RADICAL_SAM"/>
    <property type="match status" value="1"/>
</dbReference>